<dbReference type="SMART" id="SM00507">
    <property type="entry name" value="HNHc"/>
    <property type="match status" value="1"/>
</dbReference>
<keyword evidence="2" id="KW-0378">Hydrolase</keyword>
<dbReference type="PANTHER" id="PTHR33877:SF2">
    <property type="entry name" value="OS07G0170200 PROTEIN"/>
    <property type="match status" value="1"/>
</dbReference>
<dbReference type="InterPro" id="IPR025938">
    <property type="entry name" value="RRXRR_dom"/>
</dbReference>
<feature type="domain" description="HNH nuclease" evidence="1">
    <location>
        <begin position="179"/>
        <end position="230"/>
    </location>
</feature>
<name>A0A848DAD5_9EURY</name>
<dbReference type="Proteomes" id="UP000606580">
    <property type="component" value="Unassembled WGS sequence"/>
</dbReference>
<dbReference type="EMBL" id="WNEG01000099">
    <property type="protein sequence ID" value="NMG83710.1"/>
    <property type="molecule type" value="Genomic_DNA"/>
</dbReference>
<reference evidence="2" key="1">
    <citation type="journal article" date="2020" name="MBio">
        <title>'Candidatus Ethanoperedens,' a Thermophilic Genus of Archaea Mediating the Anaerobic Oxidation of Ethane.</title>
        <authorList>
            <person name="Hahn C.J."/>
            <person name="Laso-Perez R."/>
            <person name="Vulcano F."/>
            <person name="Vaziourakis K.M."/>
            <person name="Stokke R."/>
            <person name="Steen I.H."/>
            <person name="Teske A."/>
            <person name="Boetius A."/>
            <person name="Liebeke M."/>
            <person name="Amann R."/>
            <person name="Knittel K."/>
            <person name="Wegener G."/>
        </authorList>
    </citation>
    <scope>NUCLEOTIDE SEQUENCE</scope>
    <source>
        <strain evidence="2">GoM-Arc1-LC-WB58</strain>
    </source>
</reference>
<organism evidence="2 3">
    <name type="scientific">Candidatus Ethanoperedens thermophilum</name>
    <dbReference type="NCBI Taxonomy" id="2766897"/>
    <lineage>
        <taxon>Archaea</taxon>
        <taxon>Methanobacteriati</taxon>
        <taxon>Methanobacteriota</taxon>
        <taxon>Stenosarchaea group</taxon>
        <taxon>Methanomicrobia</taxon>
        <taxon>Methanosarcinales</taxon>
        <taxon>Methanosarcinales incertae sedis</taxon>
        <taxon>GOM Arc I cluster</taxon>
        <taxon>Candidatus Ethanoperedens</taxon>
    </lineage>
</organism>
<protein>
    <submittedName>
        <fullName evidence="2">HNH endonuclease</fullName>
    </submittedName>
</protein>
<dbReference type="Pfam" id="PF14279">
    <property type="entry name" value="HNH_5"/>
    <property type="match status" value="1"/>
</dbReference>
<dbReference type="InterPro" id="IPR029471">
    <property type="entry name" value="HNH_5"/>
</dbReference>
<gene>
    <name evidence="2" type="ORF">GIS02_05870</name>
</gene>
<accession>A0A848DAD5</accession>
<dbReference type="InterPro" id="IPR003615">
    <property type="entry name" value="HNH_nuc"/>
</dbReference>
<evidence type="ECO:0000259" key="1">
    <source>
        <dbReference type="SMART" id="SM00507"/>
    </source>
</evidence>
<evidence type="ECO:0000313" key="3">
    <source>
        <dbReference type="Proteomes" id="UP000606580"/>
    </source>
</evidence>
<dbReference type="CDD" id="cd00085">
    <property type="entry name" value="HNHc"/>
    <property type="match status" value="1"/>
</dbReference>
<sequence length="235" mass="26773">MLVFVINKNGTPLMPCKPAKARHLLKAGNATVVQQTPLTIRLLWDCEEETQDITLGIDAGYTHVGFSAVSENEELIAGELTLRSNIKTLLEKRSNYRRTRRSRLWHREPRFSNRGIPKGWLAPSIKHKLDSHIKLIEKIKKLLPITKIVIEVAPFDAQKMQNPEISGIDYQQGELQGYEVREYLLEKFNRKCAYCGKKDVPLEIEHIIPKSRGGSDRVSNLTIACHECNHALRAV</sequence>
<keyword evidence="2" id="KW-0540">Nuclease</keyword>
<dbReference type="NCBIfam" id="NF040563">
    <property type="entry name" value="guided_IscB"/>
    <property type="match status" value="1"/>
</dbReference>
<dbReference type="Pfam" id="PF14239">
    <property type="entry name" value="RRXRR"/>
    <property type="match status" value="1"/>
</dbReference>
<dbReference type="PANTHER" id="PTHR33877">
    <property type="entry name" value="SLL1193 PROTEIN"/>
    <property type="match status" value="1"/>
</dbReference>
<proteinExistence type="predicted"/>
<dbReference type="InterPro" id="IPR047693">
    <property type="entry name" value="RNA-guided_IscB-like"/>
</dbReference>
<dbReference type="AlphaFoldDB" id="A0A848DAD5"/>
<evidence type="ECO:0000313" key="2">
    <source>
        <dbReference type="EMBL" id="NMG83710.1"/>
    </source>
</evidence>
<keyword evidence="2" id="KW-0255">Endonuclease</keyword>
<dbReference type="InterPro" id="IPR052892">
    <property type="entry name" value="NA-targeting_endonuclease"/>
</dbReference>
<dbReference type="GO" id="GO:0004519">
    <property type="term" value="F:endonuclease activity"/>
    <property type="evidence" value="ECO:0007669"/>
    <property type="project" value="UniProtKB-KW"/>
</dbReference>
<feature type="non-terminal residue" evidence="2">
    <location>
        <position position="235"/>
    </location>
</feature>
<comment type="caution">
    <text evidence="2">The sequence shown here is derived from an EMBL/GenBank/DDBJ whole genome shotgun (WGS) entry which is preliminary data.</text>
</comment>
<dbReference type="Gene3D" id="1.10.30.50">
    <property type="match status" value="1"/>
</dbReference>